<dbReference type="GO" id="GO:0008270">
    <property type="term" value="F:zinc ion binding"/>
    <property type="evidence" value="ECO:0007669"/>
    <property type="project" value="UniProtKB-KW"/>
</dbReference>
<keyword evidence="4" id="KW-1185">Reference proteome</keyword>
<protein>
    <recommendedName>
        <fullName evidence="2">RING-type domain-containing protein</fullName>
    </recommendedName>
</protein>
<feature type="domain" description="RING-type" evidence="2">
    <location>
        <begin position="290"/>
        <end position="333"/>
    </location>
</feature>
<keyword evidence="1" id="KW-0479">Metal-binding</keyword>
<dbReference type="InterPro" id="IPR044249">
    <property type="entry name" value="XERICO-like"/>
</dbReference>
<comment type="caution">
    <text evidence="3">The sequence shown here is derived from an EMBL/GenBank/DDBJ whole genome shotgun (WGS) entry which is preliminary data.</text>
</comment>
<sequence>MVRGGYFPFPKENRLPDAVHLSSPNERTCIEAQKMETCKSKMRSTTTHTNPWIPHAGHLFEYKRACNMLGVAALVHQMTRLRCAVNKCRCPPKISSHFKIKTPSFHNLSQNPKLTSTAPSICRATLLSSTPPAQAPGNDRHYLRHNCSFFPSPPRLHHFQPNSGCSFAFFFNTFMNILSSPPILMALTSITIAKCINITFLVDLLGHLKFMGMMALYRLCPLNLPDQQDHQTEDQDQSTNSTYVLVMNGSSPSLVPVYTLMALIKKRVPVIEYSIFVERHGSVAHEMAYCSVCLNSVKRSQEIRELSNCSHVFHRECLDRWVDEAKVTCPLCRTMLLPAASKDQMMMV</sequence>
<dbReference type="AlphaFoldDB" id="A0A8T1NXY1"/>
<proteinExistence type="predicted"/>
<evidence type="ECO:0000313" key="3">
    <source>
        <dbReference type="EMBL" id="KAG6636409.1"/>
    </source>
</evidence>
<keyword evidence="1" id="KW-0862">Zinc</keyword>
<gene>
    <name evidence="3" type="ORF">CIPAW_11G109500</name>
</gene>
<organism evidence="3 4">
    <name type="scientific">Carya illinoinensis</name>
    <name type="common">Pecan</name>
    <dbReference type="NCBI Taxonomy" id="32201"/>
    <lineage>
        <taxon>Eukaryota</taxon>
        <taxon>Viridiplantae</taxon>
        <taxon>Streptophyta</taxon>
        <taxon>Embryophyta</taxon>
        <taxon>Tracheophyta</taxon>
        <taxon>Spermatophyta</taxon>
        <taxon>Magnoliopsida</taxon>
        <taxon>eudicotyledons</taxon>
        <taxon>Gunneridae</taxon>
        <taxon>Pentapetalae</taxon>
        <taxon>rosids</taxon>
        <taxon>fabids</taxon>
        <taxon>Fagales</taxon>
        <taxon>Juglandaceae</taxon>
        <taxon>Carya</taxon>
    </lineage>
</organism>
<dbReference type="EMBL" id="CM031819">
    <property type="protein sequence ID" value="KAG6636409.1"/>
    <property type="molecule type" value="Genomic_DNA"/>
</dbReference>
<dbReference type="Proteomes" id="UP000811609">
    <property type="component" value="Chromosome 11"/>
</dbReference>
<keyword evidence="1" id="KW-0863">Zinc-finger</keyword>
<dbReference type="SMART" id="SM00184">
    <property type="entry name" value="RING"/>
    <property type="match status" value="1"/>
</dbReference>
<dbReference type="Pfam" id="PF13639">
    <property type="entry name" value="zf-RING_2"/>
    <property type="match status" value="1"/>
</dbReference>
<evidence type="ECO:0000256" key="1">
    <source>
        <dbReference type="PROSITE-ProRule" id="PRU00175"/>
    </source>
</evidence>
<evidence type="ECO:0000313" key="4">
    <source>
        <dbReference type="Proteomes" id="UP000811609"/>
    </source>
</evidence>
<evidence type="ECO:0000259" key="2">
    <source>
        <dbReference type="PROSITE" id="PS50089"/>
    </source>
</evidence>
<name>A0A8T1NXY1_CARIL</name>
<accession>A0A8T1NXY1</accession>
<dbReference type="PANTHER" id="PTHR47258:SF1">
    <property type="entry name" value="E3 UBIQUITIN-PROTEIN LIGASE XERICO-RELATED"/>
    <property type="match status" value="1"/>
</dbReference>
<dbReference type="PANTHER" id="PTHR47258">
    <property type="match status" value="1"/>
</dbReference>
<dbReference type="InterPro" id="IPR001841">
    <property type="entry name" value="Znf_RING"/>
</dbReference>
<reference evidence="3" key="1">
    <citation type="submission" date="2020-12" db="EMBL/GenBank/DDBJ databases">
        <title>WGS assembly of Carya illinoinensis cv. Pawnee.</title>
        <authorList>
            <person name="Platts A."/>
            <person name="Shu S."/>
            <person name="Wright S."/>
            <person name="Barry K."/>
            <person name="Edger P."/>
            <person name="Pires J.C."/>
            <person name="Schmutz J."/>
        </authorList>
    </citation>
    <scope>NUCLEOTIDE SEQUENCE</scope>
    <source>
        <tissue evidence="3">Leaf</tissue>
    </source>
</reference>
<dbReference type="PROSITE" id="PS50089">
    <property type="entry name" value="ZF_RING_2"/>
    <property type="match status" value="1"/>
</dbReference>